<dbReference type="EMBL" id="JBHSMF010000006">
    <property type="protein sequence ID" value="MFC5498154.1"/>
    <property type="molecule type" value="Genomic_DNA"/>
</dbReference>
<evidence type="ECO:0000256" key="1">
    <source>
        <dbReference type="SAM" id="MobiDB-lite"/>
    </source>
</evidence>
<dbReference type="Proteomes" id="UP001596037">
    <property type="component" value="Unassembled WGS sequence"/>
</dbReference>
<proteinExistence type="predicted"/>
<reference evidence="3" key="1">
    <citation type="journal article" date="2019" name="Int. J. Syst. Evol. Microbiol.">
        <title>The Global Catalogue of Microorganisms (GCM) 10K type strain sequencing project: providing services to taxonomists for standard genome sequencing and annotation.</title>
        <authorList>
            <consortium name="The Broad Institute Genomics Platform"/>
            <consortium name="The Broad Institute Genome Sequencing Center for Infectious Disease"/>
            <person name="Wu L."/>
            <person name="Ma J."/>
        </authorList>
    </citation>
    <scope>NUCLEOTIDE SEQUENCE [LARGE SCALE GENOMIC DNA]</scope>
    <source>
        <strain evidence="3">CCUG 57401</strain>
    </source>
</reference>
<accession>A0ABW0NDY5</accession>
<keyword evidence="3" id="KW-1185">Reference proteome</keyword>
<dbReference type="RefSeq" id="WP_376850214.1">
    <property type="nucleotide sequence ID" value="NZ_JBHSMF010000006.1"/>
</dbReference>
<organism evidence="2 3">
    <name type="scientific">Caenimonas terrae</name>
    <dbReference type="NCBI Taxonomy" id="696074"/>
    <lineage>
        <taxon>Bacteria</taxon>
        <taxon>Pseudomonadati</taxon>
        <taxon>Pseudomonadota</taxon>
        <taxon>Betaproteobacteria</taxon>
        <taxon>Burkholderiales</taxon>
        <taxon>Comamonadaceae</taxon>
        <taxon>Caenimonas</taxon>
    </lineage>
</organism>
<evidence type="ECO:0000313" key="3">
    <source>
        <dbReference type="Proteomes" id="UP001596037"/>
    </source>
</evidence>
<comment type="caution">
    <text evidence="2">The sequence shown here is derived from an EMBL/GenBank/DDBJ whole genome shotgun (WGS) entry which is preliminary data.</text>
</comment>
<name>A0ABW0NDY5_9BURK</name>
<feature type="region of interest" description="Disordered" evidence="1">
    <location>
        <begin position="46"/>
        <end position="67"/>
    </location>
</feature>
<gene>
    <name evidence="2" type="ORF">ACFPOE_11460</name>
</gene>
<evidence type="ECO:0000313" key="2">
    <source>
        <dbReference type="EMBL" id="MFC5498154.1"/>
    </source>
</evidence>
<sequence>MKLLLAHPTRRLPVFIGQSADGRYHVIYDNCSLGSYAQAHQAIDDAAGGHTFSPPDGTDPGSLGLSDDIGDCVPAGSLL</sequence>
<protein>
    <submittedName>
        <fullName evidence="2">Uncharacterized protein</fullName>
    </submittedName>
</protein>